<evidence type="ECO:0000259" key="1">
    <source>
        <dbReference type="PROSITE" id="PS50930"/>
    </source>
</evidence>
<reference evidence="2 3" key="1">
    <citation type="submission" date="2018-11" db="EMBL/GenBank/DDBJ databases">
        <title>Novel bacteria species description.</title>
        <authorList>
            <person name="Han J.-H."/>
        </authorList>
    </citation>
    <scope>NUCLEOTIDE SEQUENCE [LARGE SCALE GENOMIC DNA]</scope>
    <source>
        <strain evidence="2 3">KCTC23259</strain>
    </source>
</reference>
<dbReference type="GO" id="GO:0000156">
    <property type="term" value="F:phosphorelay response regulator activity"/>
    <property type="evidence" value="ECO:0007669"/>
    <property type="project" value="InterPro"/>
</dbReference>
<gene>
    <name evidence="2" type="ORF">EGI31_24170</name>
</gene>
<dbReference type="PROSITE" id="PS50930">
    <property type="entry name" value="HTH_LYTTR"/>
    <property type="match status" value="1"/>
</dbReference>
<dbReference type="EMBL" id="RJUF01000194">
    <property type="protein sequence ID" value="MCP9766046.1"/>
    <property type="molecule type" value="Genomic_DNA"/>
</dbReference>
<dbReference type="Gene3D" id="2.40.50.1020">
    <property type="entry name" value="LytTr DNA-binding domain"/>
    <property type="match status" value="1"/>
</dbReference>
<proteinExistence type="predicted"/>
<dbReference type="RefSeq" id="WP_255039752.1">
    <property type="nucleotide sequence ID" value="NZ_RJUF01000194.1"/>
</dbReference>
<dbReference type="GO" id="GO:0003677">
    <property type="term" value="F:DNA binding"/>
    <property type="evidence" value="ECO:0007669"/>
    <property type="project" value="InterPro"/>
</dbReference>
<comment type="caution">
    <text evidence="2">The sequence shown here is derived from an EMBL/GenBank/DDBJ whole genome shotgun (WGS) entry which is preliminary data.</text>
</comment>
<keyword evidence="3" id="KW-1185">Reference proteome</keyword>
<sequence length="109" mass="12824">MENLQIHIGGRMHVRPEKIKLLEADINYTTIFFQDGTKAVVSTTMGTIESRLPKEDFVRINRRTVVNRSAVSHYFIRPNYDEVKLQDASFLKVSRRRRMQMRSLLVTQK</sequence>
<organism evidence="2 3">
    <name type="scientific">Lacihabitans soyangensis</name>
    <dbReference type="NCBI Taxonomy" id="869394"/>
    <lineage>
        <taxon>Bacteria</taxon>
        <taxon>Pseudomonadati</taxon>
        <taxon>Bacteroidota</taxon>
        <taxon>Cytophagia</taxon>
        <taxon>Cytophagales</taxon>
        <taxon>Leadbetterellaceae</taxon>
        <taxon>Lacihabitans</taxon>
    </lineage>
</organism>
<name>A0AAE3H864_9BACT</name>
<dbReference type="PANTHER" id="PTHR37299:SF1">
    <property type="entry name" value="STAGE 0 SPORULATION PROTEIN A HOMOLOG"/>
    <property type="match status" value="1"/>
</dbReference>
<dbReference type="PANTHER" id="PTHR37299">
    <property type="entry name" value="TRANSCRIPTIONAL REGULATOR-RELATED"/>
    <property type="match status" value="1"/>
</dbReference>
<evidence type="ECO:0000313" key="3">
    <source>
        <dbReference type="Proteomes" id="UP001204144"/>
    </source>
</evidence>
<dbReference type="Proteomes" id="UP001204144">
    <property type="component" value="Unassembled WGS sequence"/>
</dbReference>
<dbReference type="SMART" id="SM00850">
    <property type="entry name" value="LytTR"/>
    <property type="match status" value="1"/>
</dbReference>
<dbReference type="InterPro" id="IPR046947">
    <property type="entry name" value="LytR-like"/>
</dbReference>
<dbReference type="Pfam" id="PF04397">
    <property type="entry name" value="LytTR"/>
    <property type="match status" value="1"/>
</dbReference>
<protein>
    <submittedName>
        <fullName evidence="2">LytTR family transcriptional regulator</fullName>
    </submittedName>
</protein>
<dbReference type="InterPro" id="IPR007492">
    <property type="entry name" value="LytTR_DNA-bd_dom"/>
</dbReference>
<evidence type="ECO:0000313" key="2">
    <source>
        <dbReference type="EMBL" id="MCP9766046.1"/>
    </source>
</evidence>
<feature type="domain" description="HTH LytTR-type" evidence="1">
    <location>
        <begin position="4"/>
        <end position="107"/>
    </location>
</feature>
<accession>A0AAE3H864</accession>
<dbReference type="AlphaFoldDB" id="A0AAE3H864"/>